<dbReference type="GO" id="GO:0031267">
    <property type="term" value="F:small GTPase binding"/>
    <property type="evidence" value="ECO:0007669"/>
    <property type="project" value="InterPro"/>
</dbReference>
<dbReference type="GO" id="GO:0048167">
    <property type="term" value="P:regulation of synaptic plasticity"/>
    <property type="evidence" value="ECO:0007669"/>
    <property type="project" value="TreeGrafter"/>
</dbReference>
<dbReference type="InterPro" id="IPR035892">
    <property type="entry name" value="C2_domain_sf"/>
</dbReference>
<feature type="region of interest" description="Disordered" evidence="3">
    <location>
        <begin position="446"/>
        <end position="494"/>
    </location>
</feature>
<dbReference type="GO" id="GO:0048788">
    <property type="term" value="C:cytoskeleton of presynaptic active zone"/>
    <property type="evidence" value="ECO:0007669"/>
    <property type="project" value="TreeGrafter"/>
</dbReference>
<dbReference type="PANTHER" id="PTHR12157:SF21">
    <property type="entry name" value="RAB3 INTERACTING MOLECULE, ISOFORM F"/>
    <property type="match status" value="1"/>
</dbReference>
<evidence type="ECO:0000256" key="3">
    <source>
        <dbReference type="SAM" id="MobiDB-lite"/>
    </source>
</evidence>
<accession>A0A915ECB5</accession>
<dbReference type="GO" id="GO:0042734">
    <property type="term" value="C:presynaptic membrane"/>
    <property type="evidence" value="ECO:0007669"/>
    <property type="project" value="TreeGrafter"/>
</dbReference>
<dbReference type="Pfam" id="PF00168">
    <property type="entry name" value="C2"/>
    <property type="match status" value="1"/>
</dbReference>
<keyword evidence="4" id="KW-0732">Signal</keyword>
<evidence type="ECO:0000256" key="2">
    <source>
        <dbReference type="ARBA" id="ARBA00034103"/>
    </source>
</evidence>
<reference evidence="7" key="1">
    <citation type="submission" date="2022-11" db="UniProtKB">
        <authorList>
            <consortium name="WormBaseParasite"/>
        </authorList>
    </citation>
    <scope>IDENTIFICATION</scope>
</reference>
<dbReference type="SMART" id="SM00239">
    <property type="entry name" value="C2"/>
    <property type="match status" value="1"/>
</dbReference>
<protein>
    <submittedName>
        <fullName evidence="7">C2 domain-containing protein</fullName>
    </submittedName>
</protein>
<proteinExistence type="predicted"/>
<keyword evidence="6" id="KW-1185">Reference proteome</keyword>
<dbReference type="AlphaFoldDB" id="A0A915ECB5"/>
<feature type="domain" description="C2" evidence="5">
    <location>
        <begin position="171"/>
        <end position="297"/>
    </location>
</feature>
<dbReference type="Proteomes" id="UP000887574">
    <property type="component" value="Unplaced"/>
</dbReference>
<evidence type="ECO:0000259" key="5">
    <source>
        <dbReference type="PROSITE" id="PS50004"/>
    </source>
</evidence>
<dbReference type="Gene3D" id="2.60.40.150">
    <property type="entry name" value="C2 domain"/>
    <property type="match status" value="1"/>
</dbReference>
<evidence type="ECO:0000313" key="6">
    <source>
        <dbReference type="Proteomes" id="UP000887574"/>
    </source>
</evidence>
<feature type="signal peptide" evidence="4">
    <location>
        <begin position="1"/>
        <end position="29"/>
    </location>
</feature>
<sequence>MQLLSPSSVFNIYLLVYSYLTHFITPSSCDEVLEWNGNCLQNITNDAVYNIINASKNDIKLELIVSRSVNYPGNDDFLNINRITGLQRPISEASFYDSRGFIDPCTAGVSAATAIPIGSSFSPYETAGFGGRIPHSLSLVAAPLYKLSTAAELHHNRAASPLVFHRTHGNYMEAASMAAMQNPVSSAQICGRIEISLLYLIHKRELVVTLHRSYDLVPRQDGSEKSRRQSAALAETLMPVWNESFYYYDLTEPLLMSRVLEVTVWDYDQYEANSFLGETLIDLSQTPLENQPFAYSLLDMDEENPIRLRLRQRRYSSQTPPVRSRSQTSHYNPAAAVSVARQNQGAEGEDYFDCSYSMQNLPYYPTTRPGAPETLIAKTIPSGYFSDHTQAQHYSQIHSRANHRRPRSATALRNVAEMEDSDQSYAGNSNQINSYIPPYELEQLQQRSDGMVEQRRLASNDYNNGKQKGKTRPEVLQEQANTGYGSDEQSHKSS</sequence>
<dbReference type="PROSITE" id="PS50004">
    <property type="entry name" value="C2"/>
    <property type="match status" value="1"/>
</dbReference>
<keyword evidence="1" id="KW-0770">Synapse</keyword>
<dbReference type="InterPro" id="IPR039032">
    <property type="entry name" value="Rim-like"/>
</dbReference>
<dbReference type="Gene3D" id="2.30.42.10">
    <property type="match status" value="1"/>
</dbReference>
<comment type="subcellular location">
    <subcellularLocation>
        <location evidence="2">Synapse</location>
    </subcellularLocation>
</comment>
<dbReference type="InterPro" id="IPR036034">
    <property type="entry name" value="PDZ_sf"/>
</dbReference>
<name>A0A915ECB5_9BILA</name>
<dbReference type="PANTHER" id="PTHR12157">
    <property type="entry name" value="REGULATING SYNAPTIC MEMBRANE EXOCYTOSIS PROTEIN"/>
    <property type="match status" value="1"/>
</dbReference>
<dbReference type="GO" id="GO:0044325">
    <property type="term" value="F:transmembrane transporter binding"/>
    <property type="evidence" value="ECO:0007669"/>
    <property type="project" value="TreeGrafter"/>
</dbReference>
<evidence type="ECO:0000313" key="7">
    <source>
        <dbReference type="WBParaSite" id="jg5162"/>
    </source>
</evidence>
<dbReference type="InterPro" id="IPR000008">
    <property type="entry name" value="C2_dom"/>
</dbReference>
<dbReference type="WBParaSite" id="jg5162">
    <property type="protein sequence ID" value="jg5162"/>
    <property type="gene ID" value="jg5162"/>
</dbReference>
<dbReference type="GO" id="GO:0042391">
    <property type="term" value="P:regulation of membrane potential"/>
    <property type="evidence" value="ECO:0007669"/>
    <property type="project" value="TreeGrafter"/>
</dbReference>
<organism evidence="6 7">
    <name type="scientific">Ditylenchus dipsaci</name>
    <dbReference type="NCBI Taxonomy" id="166011"/>
    <lineage>
        <taxon>Eukaryota</taxon>
        <taxon>Metazoa</taxon>
        <taxon>Ecdysozoa</taxon>
        <taxon>Nematoda</taxon>
        <taxon>Chromadorea</taxon>
        <taxon>Rhabditida</taxon>
        <taxon>Tylenchina</taxon>
        <taxon>Tylenchomorpha</taxon>
        <taxon>Sphaerularioidea</taxon>
        <taxon>Anguinidae</taxon>
        <taxon>Anguininae</taxon>
        <taxon>Ditylenchus</taxon>
    </lineage>
</organism>
<evidence type="ECO:0000256" key="4">
    <source>
        <dbReference type="SAM" id="SignalP"/>
    </source>
</evidence>
<evidence type="ECO:0000256" key="1">
    <source>
        <dbReference type="ARBA" id="ARBA00023018"/>
    </source>
</evidence>
<feature type="chain" id="PRO_5037251890" evidence="4">
    <location>
        <begin position="30"/>
        <end position="494"/>
    </location>
</feature>
<dbReference type="GO" id="GO:0048791">
    <property type="term" value="P:calcium ion-regulated exocytosis of neurotransmitter"/>
    <property type="evidence" value="ECO:0007669"/>
    <property type="project" value="TreeGrafter"/>
</dbReference>
<dbReference type="GO" id="GO:0050806">
    <property type="term" value="P:positive regulation of synaptic transmission"/>
    <property type="evidence" value="ECO:0007669"/>
    <property type="project" value="TreeGrafter"/>
</dbReference>
<dbReference type="SUPFAM" id="SSF49562">
    <property type="entry name" value="C2 domain (Calcium/lipid-binding domain, CaLB)"/>
    <property type="match status" value="1"/>
</dbReference>